<keyword evidence="2" id="KW-1185">Reference proteome</keyword>
<dbReference type="EMBL" id="KU160638">
    <property type="protein sequence ID" value="ALY08406.1"/>
    <property type="molecule type" value="Genomic_DNA"/>
</dbReference>
<evidence type="ECO:0000313" key="2">
    <source>
        <dbReference type="Proteomes" id="UP000225890"/>
    </source>
</evidence>
<dbReference type="GeneID" id="40079100"/>
<gene>
    <name evidence="1" type="primary">56</name>
    <name evidence="1" type="ORF">AMIGO_56</name>
</gene>
<dbReference type="KEGG" id="vg:40079100"/>
<sequence>MSVTEKLQRAAEIWADASGHAPSSIELIEELQEMGIFSNRQIAKIVRVSSSFVQGVGPSSSGGGKFNPATLTALVTLSKLHDRNVKLPNNLLKAVVDDGTSLNYVARVLGMSHGLLYYQFNKQQEV</sequence>
<name>A0A0U4IC98_9CAUD</name>
<reference evidence="1 2" key="1">
    <citation type="submission" date="2015-11" db="EMBL/GenBank/DDBJ databases">
        <authorList>
            <person name="Bagnasco F.G."/>
            <person name="Brynell Z.S."/>
            <person name="Burke S.O."/>
            <person name="Chimalakonda N.S."/>
            <person name="Connor J.A."/>
            <person name="Curtis K.N."/>
            <person name="Deaton B.M."/>
            <person name="Fahnestock A.K."/>
            <person name="Fratus C.R."/>
            <person name="Karstens A.W."/>
            <person name="Konde S.A."/>
            <person name="Lantz C.N."/>
            <person name="Lee S.M."/>
            <person name="Miller S.N."/>
            <person name="Minick J.E."/>
            <person name="Pruett K.M."/>
            <person name="Rose V.A."/>
            <person name="Schick A.M."/>
            <person name="Sells C.A."/>
            <person name="Sieker J.W."/>
            <person name="Thomas D.S."/>
            <person name="Warrad Y.M."/>
            <person name="Wyper J.F."/>
            <person name="Adair T.L."/>
            <person name="Gibbon B.C."/>
            <person name="Wu H."/>
            <person name="Jones W.S."/>
            <person name="Serrano M.G."/>
            <person name="Buck G."/>
            <person name="Lee V."/>
            <person name="Wang Y."/>
            <person name="Carvalho R."/>
            <person name="Voegtly L."/>
            <person name="Shi R."/>
            <person name="Duckworth R."/>
            <person name="Johnson A."/>
            <person name="Loviza R."/>
            <person name="Walstead R."/>
            <person name="Shah Z."/>
            <person name="Kiflezghi M."/>
            <person name="Wade K."/>
            <person name="Bradley K.W."/>
            <person name="Asai D.J."/>
            <person name="Bowman C.A."/>
            <person name="Russell D.A."/>
            <person name="Pope W.H."/>
            <person name="Jacobs-Sera D."/>
            <person name="Hendrix R.W."/>
            <person name="Hatfull G.F."/>
        </authorList>
    </citation>
    <scope>NUCLEOTIDE SEQUENCE [LARGE SCALE GENOMIC DNA]</scope>
</reference>
<dbReference type="RefSeq" id="YP_009603239.1">
    <property type="nucleotide sequence ID" value="NC_041949.1"/>
</dbReference>
<dbReference type="Proteomes" id="UP000225890">
    <property type="component" value="Segment"/>
</dbReference>
<evidence type="ECO:0000313" key="1">
    <source>
        <dbReference type="EMBL" id="ALY08406.1"/>
    </source>
</evidence>
<proteinExistence type="predicted"/>
<protein>
    <submittedName>
        <fullName evidence="1">Transposase</fullName>
    </submittedName>
</protein>
<accession>A0A0U4IC98</accession>
<organism evidence="1 2">
    <name type="scientific">Arthrobacter phage Amigo</name>
    <dbReference type="NCBI Taxonomy" id="1772291"/>
    <lineage>
        <taxon>Viruses</taxon>
        <taxon>Duplodnaviria</taxon>
        <taxon>Heunggongvirae</taxon>
        <taxon>Uroviricota</taxon>
        <taxon>Caudoviricetes</taxon>
        <taxon>Amigovirus</taxon>
        <taxon>Amigovirus amigo</taxon>
    </lineage>
</organism>
<dbReference type="OrthoDB" id="34161at10239"/>